<evidence type="ECO:0000256" key="1">
    <source>
        <dbReference type="SAM" id="SignalP"/>
    </source>
</evidence>
<proteinExistence type="predicted"/>
<accession>A0A7W7ZNC6</accession>
<feature type="domain" description="DUF2147" evidence="2">
    <location>
        <begin position="26"/>
        <end position="135"/>
    </location>
</feature>
<dbReference type="AlphaFoldDB" id="A0A7W7ZNC6"/>
<dbReference type="InterPro" id="IPR019223">
    <property type="entry name" value="DUF2147"/>
</dbReference>
<protein>
    <submittedName>
        <fullName evidence="3">Uncharacterized protein (DUF2147 family)</fullName>
    </submittedName>
</protein>
<reference evidence="3 4" key="1">
    <citation type="submission" date="2020-08" db="EMBL/GenBank/DDBJ databases">
        <title>Genomic Encyclopedia of Type Strains, Phase IV (KMG-V): Genome sequencing to study the core and pangenomes of soil and plant-associated prokaryotes.</title>
        <authorList>
            <person name="Whitman W."/>
        </authorList>
    </citation>
    <scope>NUCLEOTIDE SEQUENCE [LARGE SCALE GENOMIC DNA]</scope>
    <source>
        <strain evidence="3 4">X5P3</strain>
    </source>
</reference>
<dbReference type="RefSeq" id="WP_184254053.1">
    <property type="nucleotide sequence ID" value="NZ_JACHIO010000005.1"/>
</dbReference>
<dbReference type="Gene3D" id="2.40.128.520">
    <property type="match status" value="1"/>
</dbReference>
<dbReference type="PANTHER" id="PTHR36919:SF2">
    <property type="entry name" value="BLL6627 PROTEIN"/>
    <property type="match status" value="1"/>
</dbReference>
<evidence type="ECO:0000313" key="4">
    <source>
        <dbReference type="Proteomes" id="UP000584867"/>
    </source>
</evidence>
<evidence type="ECO:0000313" key="3">
    <source>
        <dbReference type="EMBL" id="MBB5063135.1"/>
    </source>
</evidence>
<name>A0A7W7ZNC6_9BACT</name>
<sequence length="143" mass="15430">MRLLTATYLLLLTLNTSAHAATGVLGDWITPTQSVVRLYPCGSDVCAKIVKVSPTSPETTDLKNPDAGQHNRPLCGLDVGMGFQRIDANHLDGGHLYDPQSGRTYKGTITAEGDDLKLHGYIGISLLGRTEVWHRVSTIVACK</sequence>
<feature type="signal peptide" evidence="1">
    <location>
        <begin position="1"/>
        <end position="20"/>
    </location>
</feature>
<dbReference type="Proteomes" id="UP000584867">
    <property type="component" value="Unassembled WGS sequence"/>
</dbReference>
<feature type="chain" id="PRO_5031031565" evidence="1">
    <location>
        <begin position="21"/>
        <end position="143"/>
    </location>
</feature>
<dbReference type="Pfam" id="PF09917">
    <property type="entry name" value="DUF2147"/>
    <property type="match status" value="1"/>
</dbReference>
<keyword evidence="1" id="KW-0732">Signal</keyword>
<evidence type="ECO:0000259" key="2">
    <source>
        <dbReference type="Pfam" id="PF09917"/>
    </source>
</evidence>
<gene>
    <name evidence="3" type="ORF">HDF15_001475</name>
</gene>
<comment type="caution">
    <text evidence="3">The sequence shown here is derived from an EMBL/GenBank/DDBJ whole genome shotgun (WGS) entry which is preliminary data.</text>
</comment>
<dbReference type="EMBL" id="JACHIO010000005">
    <property type="protein sequence ID" value="MBB5063135.1"/>
    <property type="molecule type" value="Genomic_DNA"/>
</dbReference>
<dbReference type="PANTHER" id="PTHR36919">
    <property type="entry name" value="BLR1215 PROTEIN"/>
    <property type="match status" value="1"/>
</dbReference>
<organism evidence="3 4">
    <name type="scientific">Granulicella mallensis</name>
    <dbReference type="NCBI Taxonomy" id="940614"/>
    <lineage>
        <taxon>Bacteria</taxon>
        <taxon>Pseudomonadati</taxon>
        <taxon>Acidobacteriota</taxon>
        <taxon>Terriglobia</taxon>
        <taxon>Terriglobales</taxon>
        <taxon>Acidobacteriaceae</taxon>
        <taxon>Granulicella</taxon>
    </lineage>
</organism>